<evidence type="ECO:0000256" key="3">
    <source>
        <dbReference type="SAM" id="MobiDB-lite"/>
    </source>
</evidence>
<dbReference type="EC" id="2.1.1.171" evidence="4"/>
<dbReference type="PIRSF" id="PIRSF004553">
    <property type="entry name" value="CHP00095"/>
    <property type="match status" value="1"/>
</dbReference>
<dbReference type="GO" id="GO:0052913">
    <property type="term" value="F:16S rRNA (guanine(966)-N(2))-methyltransferase activity"/>
    <property type="evidence" value="ECO:0007669"/>
    <property type="project" value="UniProtKB-EC"/>
</dbReference>
<feature type="region of interest" description="Disordered" evidence="3">
    <location>
        <begin position="193"/>
        <end position="214"/>
    </location>
</feature>
<dbReference type="PANTHER" id="PTHR43542">
    <property type="entry name" value="METHYLTRANSFERASE"/>
    <property type="match status" value="1"/>
</dbReference>
<keyword evidence="2 4" id="KW-0808">Transferase</keyword>
<dbReference type="Gene3D" id="3.40.50.150">
    <property type="entry name" value="Vaccinia Virus protein VP39"/>
    <property type="match status" value="1"/>
</dbReference>
<gene>
    <name evidence="4" type="primary">rsmD</name>
    <name evidence="4" type="ORF">Fuma_02794</name>
</gene>
<accession>A0A1P8WGK9</accession>
<dbReference type="PANTHER" id="PTHR43542:SF1">
    <property type="entry name" value="METHYLTRANSFERASE"/>
    <property type="match status" value="1"/>
</dbReference>
<dbReference type="Proteomes" id="UP000187735">
    <property type="component" value="Chromosome"/>
</dbReference>
<keyword evidence="1 4" id="KW-0489">Methyltransferase</keyword>
<name>A0A1P8WGK9_9PLAN</name>
<reference evidence="4 5" key="1">
    <citation type="journal article" date="2016" name="Front. Microbiol.">
        <title>Fuerstia marisgermanicae gen. nov., sp. nov., an Unusual Member of the Phylum Planctomycetes from the German Wadden Sea.</title>
        <authorList>
            <person name="Kohn T."/>
            <person name="Heuer A."/>
            <person name="Jogler M."/>
            <person name="Vollmers J."/>
            <person name="Boedeker C."/>
            <person name="Bunk B."/>
            <person name="Rast P."/>
            <person name="Borchert D."/>
            <person name="Glockner I."/>
            <person name="Freese H.M."/>
            <person name="Klenk H.P."/>
            <person name="Overmann J."/>
            <person name="Kaster A.K."/>
            <person name="Rohde M."/>
            <person name="Wiegand S."/>
            <person name="Jogler C."/>
        </authorList>
    </citation>
    <scope>NUCLEOTIDE SEQUENCE [LARGE SCALE GENOMIC DNA]</scope>
    <source>
        <strain evidence="4 5">NH11</strain>
    </source>
</reference>
<proteinExistence type="predicted"/>
<dbReference type="InterPro" id="IPR029063">
    <property type="entry name" value="SAM-dependent_MTases_sf"/>
</dbReference>
<dbReference type="SUPFAM" id="SSF53335">
    <property type="entry name" value="S-adenosyl-L-methionine-dependent methyltransferases"/>
    <property type="match status" value="1"/>
</dbReference>
<evidence type="ECO:0000256" key="1">
    <source>
        <dbReference type="ARBA" id="ARBA00022603"/>
    </source>
</evidence>
<dbReference type="AlphaFoldDB" id="A0A1P8WGK9"/>
<organism evidence="4 5">
    <name type="scientific">Fuerstiella marisgermanici</name>
    <dbReference type="NCBI Taxonomy" id="1891926"/>
    <lineage>
        <taxon>Bacteria</taxon>
        <taxon>Pseudomonadati</taxon>
        <taxon>Planctomycetota</taxon>
        <taxon>Planctomycetia</taxon>
        <taxon>Planctomycetales</taxon>
        <taxon>Planctomycetaceae</taxon>
        <taxon>Fuerstiella</taxon>
    </lineage>
</organism>
<dbReference type="Pfam" id="PF03602">
    <property type="entry name" value="Cons_hypoth95"/>
    <property type="match status" value="1"/>
</dbReference>
<dbReference type="RefSeq" id="WP_077024681.1">
    <property type="nucleotide sequence ID" value="NZ_CP017641.1"/>
</dbReference>
<dbReference type="OrthoDB" id="9803017at2"/>
<evidence type="ECO:0000313" key="4">
    <source>
        <dbReference type="EMBL" id="APZ93177.1"/>
    </source>
</evidence>
<dbReference type="STRING" id="1891926.Fuma_02794"/>
<protein>
    <submittedName>
        <fullName evidence="4">Ribosomal RNA small subunit methyltransferase D</fullName>
        <ecNumber evidence="4">2.1.1.171</ecNumber>
    </submittedName>
</protein>
<dbReference type="KEGG" id="fmr:Fuma_02794"/>
<dbReference type="InterPro" id="IPR004398">
    <property type="entry name" value="RNA_MeTrfase_RsmD"/>
</dbReference>
<evidence type="ECO:0000256" key="2">
    <source>
        <dbReference type="ARBA" id="ARBA00022679"/>
    </source>
</evidence>
<evidence type="ECO:0000313" key="5">
    <source>
        <dbReference type="Proteomes" id="UP000187735"/>
    </source>
</evidence>
<dbReference type="EMBL" id="CP017641">
    <property type="protein sequence ID" value="APZ93177.1"/>
    <property type="molecule type" value="Genomic_DNA"/>
</dbReference>
<keyword evidence="5" id="KW-1185">Reference proteome</keyword>
<dbReference type="CDD" id="cd02440">
    <property type="entry name" value="AdoMet_MTases"/>
    <property type="match status" value="1"/>
</dbReference>
<sequence>MSLRIIGGEYGRRRLKTPPTQTTRPYTERVRQGVFDRISPIIEQSRVADVFSGVGTMGLEALSRGAASCVFIEGDSVVHEALSNNVSTIAPDRKTVCWKTNIHRTSFCPNGGEECLPYSLVFFDPPYDQCPLLKPHAALGKCLSRLAKPRVTSDDAMIILRTPGRFEFSECSAWRIDDCWRISTMNLWILKKPNTGPDAEPVEPDAGSAGETNE</sequence>